<protein>
    <recommendedName>
        <fullName evidence="4">DUF4198 domain-containing protein</fullName>
    </recommendedName>
</protein>
<sequence>MKYIKPLFKASMLAVMIAAIQLATVASVQSQTPPPPAPPEEKDAPKIPANNIDLSQVPIPEADKKDDEALTSEELRGPKIGLSLMPVGFVPPPIIYLDKSGMPREKYRNPLEYAPAIYHIKTKKGSIRLLAAQNNLGATNFIPRREAVTIYREAPFEADDSSGADTKDRGPKLIEVGTVGIPKDMTHGMIVITKDPSERYWKKMQLRLVDLSPAKAVTGEAKVINMSLSALGLEQNSQVEKFRPGSIGSHQFELSDRGGFYYSVAASTGNSWKYITRTGMRLRSKEQLLFVAWPVPKSSVVPTGAQVMTLRYRAKDLPVPKAQ</sequence>
<proteinExistence type="predicted"/>
<keyword evidence="2" id="KW-0732">Signal</keyword>
<dbReference type="AlphaFoldDB" id="A0AAT9FQY3"/>
<feature type="region of interest" description="Disordered" evidence="1">
    <location>
        <begin position="29"/>
        <end position="69"/>
    </location>
</feature>
<feature type="chain" id="PRO_5043669675" description="DUF4198 domain-containing protein" evidence="2">
    <location>
        <begin position="26"/>
        <end position="323"/>
    </location>
</feature>
<dbReference type="KEGG" id="osu:NT6N_34330"/>
<gene>
    <name evidence="3" type="ORF">NT6N_34330</name>
</gene>
<name>A0AAT9FQY3_9BACT</name>
<reference evidence="3" key="1">
    <citation type="submission" date="2024-07" db="EMBL/GenBank/DDBJ databases">
        <title>Complete genome sequence of Verrucomicrobiaceae bacterium NT6N.</title>
        <authorList>
            <person name="Huang C."/>
            <person name="Takami H."/>
            <person name="Hamasaki K."/>
        </authorList>
    </citation>
    <scope>NUCLEOTIDE SEQUENCE</scope>
    <source>
        <strain evidence="3">NT6N</strain>
    </source>
</reference>
<feature type="signal peptide" evidence="2">
    <location>
        <begin position="1"/>
        <end position="25"/>
    </location>
</feature>
<evidence type="ECO:0000313" key="3">
    <source>
        <dbReference type="EMBL" id="BDS08393.1"/>
    </source>
</evidence>
<dbReference type="EMBL" id="AP026866">
    <property type="protein sequence ID" value="BDS08393.1"/>
    <property type="molecule type" value="Genomic_DNA"/>
</dbReference>
<evidence type="ECO:0000256" key="2">
    <source>
        <dbReference type="SAM" id="SignalP"/>
    </source>
</evidence>
<evidence type="ECO:0008006" key="4">
    <source>
        <dbReference type="Google" id="ProtNLM"/>
    </source>
</evidence>
<evidence type="ECO:0000256" key="1">
    <source>
        <dbReference type="SAM" id="MobiDB-lite"/>
    </source>
</evidence>
<accession>A0AAT9FQY3</accession>
<organism evidence="3">
    <name type="scientific">Oceaniferula spumae</name>
    <dbReference type="NCBI Taxonomy" id="2979115"/>
    <lineage>
        <taxon>Bacteria</taxon>
        <taxon>Pseudomonadati</taxon>
        <taxon>Verrucomicrobiota</taxon>
        <taxon>Verrucomicrobiia</taxon>
        <taxon>Verrucomicrobiales</taxon>
        <taxon>Verrucomicrobiaceae</taxon>
        <taxon>Oceaniferula</taxon>
    </lineage>
</organism>